<keyword evidence="5" id="KW-0233">DNA recombination</keyword>
<evidence type="ECO:0000256" key="6">
    <source>
        <dbReference type="PROSITE-ProRule" id="PRU01248"/>
    </source>
</evidence>
<reference evidence="9" key="1">
    <citation type="submission" date="2021-04" db="EMBL/GenBank/DDBJ databases">
        <title>Proteiniclasticum sedimins sp. nov., an obligate anaerobic bacterium isolated from anaerobic sludge.</title>
        <authorList>
            <person name="Liu J."/>
        </authorList>
    </citation>
    <scope>NUCLEOTIDE SEQUENCE</scope>
    <source>
        <strain evidence="9">BAD-10</strain>
    </source>
</reference>
<evidence type="ECO:0000313" key="9">
    <source>
        <dbReference type="EMBL" id="MBR0577210.1"/>
    </source>
</evidence>
<dbReference type="InterPro" id="IPR013762">
    <property type="entry name" value="Integrase-like_cat_sf"/>
</dbReference>
<dbReference type="PROSITE" id="PS51900">
    <property type="entry name" value="CB"/>
    <property type="match status" value="1"/>
</dbReference>
<dbReference type="PANTHER" id="PTHR30349">
    <property type="entry name" value="PHAGE INTEGRASE-RELATED"/>
    <property type="match status" value="1"/>
</dbReference>
<evidence type="ECO:0000256" key="4">
    <source>
        <dbReference type="ARBA" id="ARBA00023125"/>
    </source>
</evidence>
<feature type="domain" description="Core-binding (CB)" evidence="8">
    <location>
        <begin position="6"/>
        <end position="99"/>
    </location>
</feature>
<evidence type="ECO:0000256" key="3">
    <source>
        <dbReference type="ARBA" id="ARBA00022908"/>
    </source>
</evidence>
<comment type="function">
    <text evidence="1">Site-specific tyrosine recombinase, which acts by catalyzing the cutting and rejoining of the recombining DNA molecules.</text>
</comment>
<dbReference type="InterPro" id="IPR044068">
    <property type="entry name" value="CB"/>
</dbReference>
<keyword evidence="10" id="KW-1185">Reference proteome</keyword>
<feature type="domain" description="Tyr recombinase" evidence="7">
    <location>
        <begin position="123"/>
        <end position="314"/>
    </location>
</feature>
<dbReference type="AlphaFoldDB" id="A0A941HRQ3"/>
<dbReference type="InterPro" id="IPR002104">
    <property type="entry name" value="Integrase_catalytic"/>
</dbReference>
<keyword evidence="4 6" id="KW-0238">DNA-binding</keyword>
<dbReference type="InterPro" id="IPR010998">
    <property type="entry name" value="Integrase_recombinase_N"/>
</dbReference>
<evidence type="ECO:0000313" key="10">
    <source>
        <dbReference type="Proteomes" id="UP000675379"/>
    </source>
</evidence>
<dbReference type="GO" id="GO:0006310">
    <property type="term" value="P:DNA recombination"/>
    <property type="evidence" value="ECO:0007669"/>
    <property type="project" value="UniProtKB-KW"/>
</dbReference>
<keyword evidence="3" id="KW-0229">DNA integration</keyword>
<dbReference type="Pfam" id="PF00589">
    <property type="entry name" value="Phage_integrase"/>
    <property type="match status" value="1"/>
</dbReference>
<evidence type="ECO:0000256" key="5">
    <source>
        <dbReference type="ARBA" id="ARBA00023172"/>
    </source>
</evidence>
<accession>A0A941HRQ3</accession>
<evidence type="ECO:0000259" key="8">
    <source>
        <dbReference type="PROSITE" id="PS51900"/>
    </source>
</evidence>
<dbReference type="RefSeq" id="WP_211802624.1">
    <property type="nucleotide sequence ID" value="NZ_JAGSCS010000023.1"/>
</dbReference>
<comment type="similarity">
    <text evidence="2">Belongs to the 'phage' integrase family.</text>
</comment>
<sequence length="347" mass="40169">MGLKKNVLFTIILDYFKSYLPNMRKSSTTTIRTYQTVLEQYLEYLKDINGVKLYEVNLSMINRKSLAEYLDNLEIERKCSVSTRNHRRSCIRAFLRYAATCNVEAAAIWNEIQVIPKAAVSTKPVEYMTVPAVEAIISQPDTSTRKGLRDSFLLLFLYQTGARVQELVNIRICDLSLDTRNIATLQGKGSKTRCIPMREKLVEHLNNYLRMFHPGVNMYSNDTLFYSVHAHKHTRMTEDNVRKLIKNYGIQARAKEPTMPENVHPHMFRHSIAMHLYQSGVPLPLISQLLGHSRLETTLIYAYADTEQKRKAIESAIPEDSTLKEFLNPERYNIDDDELIKRLYGLK</sequence>
<evidence type="ECO:0000259" key="7">
    <source>
        <dbReference type="PROSITE" id="PS51898"/>
    </source>
</evidence>
<dbReference type="Pfam" id="PF02899">
    <property type="entry name" value="Phage_int_SAM_1"/>
    <property type="match status" value="1"/>
</dbReference>
<proteinExistence type="inferred from homology"/>
<dbReference type="GO" id="GO:0015074">
    <property type="term" value="P:DNA integration"/>
    <property type="evidence" value="ECO:0007669"/>
    <property type="project" value="UniProtKB-KW"/>
</dbReference>
<dbReference type="PROSITE" id="PS51898">
    <property type="entry name" value="TYR_RECOMBINASE"/>
    <property type="match status" value="1"/>
</dbReference>
<dbReference type="SUPFAM" id="SSF56349">
    <property type="entry name" value="DNA breaking-rejoining enzymes"/>
    <property type="match status" value="1"/>
</dbReference>
<name>A0A941HRQ3_9CLOT</name>
<dbReference type="Gene3D" id="1.10.150.130">
    <property type="match status" value="1"/>
</dbReference>
<dbReference type="PANTHER" id="PTHR30349:SF41">
    <property type="entry name" value="INTEGRASE_RECOMBINASE PROTEIN MJ0367-RELATED"/>
    <property type="match status" value="1"/>
</dbReference>
<dbReference type="EMBL" id="JAGSCS010000023">
    <property type="protein sequence ID" value="MBR0577210.1"/>
    <property type="molecule type" value="Genomic_DNA"/>
</dbReference>
<evidence type="ECO:0000256" key="1">
    <source>
        <dbReference type="ARBA" id="ARBA00003283"/>
    </source>
</evidence>
<dbReference type="GO" id="GO:0003677">
    <property type="term" value="F:DNA binding"/>
    <property type="evidence" value="ECO:0007669"/>
    <property type="project" value="UniProtKB-UniRule"/>
</dbReference>
<comment type="caution">
    <text evidence="9">The sequence shown here is derived from an EMBL/GenBank/DDBJ whole genome shotgun (WGS) entry which is preliminary data.</text>
</comment>
<protein>
    <submittedName>
        <fullName evidence="9">Tyrosine-type recombinase/integrase</fullName>
    </submittedName>
</protein>
<dbReference type="Proteomes" id="UP000675379">
    <property type="component" value="Unassembled WGS sequence"/>
</dbReference>
<organism evidence="9 10">
    <name type="scientific">Proteiniclasticum sediminis</name>
    <dbReference type="NCBI Taxonomy" id="2804028"/>
    <lineage>
        <taxon>Bacteria</taxon>
        <taxon>Bacillati</taxon>
        <taxon>Bacillota</taxon>
        <taxon>Clostridia</taxon>
        <taxon>Eubacteriales</taxon>
        <taxon>Clostridiaceae</taxon>
        <taxon>Proteiniclasticum</taxon>
    </lineage>
</organism>
<evidence type="ECO:0000256" key="2">
    <source>
        <dbReference type="ARBA" id="ARBA00008857"/>
    </source>
</evidence>
<gene>
    <name evidence="9" type="ORF">KCG48_12875</name>
</gene>
<dbReference type="Gene3D" id="1.10.443.10">
    <property type="entry name" value="Intergrase catalytic core"/>
    <property type="match status" value="1"/>
</dbReference>
<dbReference type="InterPro" id="IPR004107">
    <property type="entry name" value="Integrase_SAM-like_N"/>
</dbReference>
<dbReference type="InterPro" id="IPR011010">
    <property type="entry name" value="DNA_brk_join_enz"/>
</dbReference>
<dbReference type="InterPro" id="IPR050090">
    <property type="entry name" value="Tyrosine_recombinase_XerCD"/>
</dbReference>